<dbReference type="Proteomes" id="UP000070224">
    <property type="component" value="Unassembled WGS sequence"/>
</dbReference>
<proteinExistence type="predicted"/>
<dbReference type="STRING" id="322095.HMPREF3185_00261"/>
<sequence length="51" mass="5664">MTNVSTSSPITYTPRIHLPEARSFLLIARPISATQSPLSGSKSLSPYLYRR</sequence>
<evidence type="ECO:0000313" key="2">
    <source>
        <dbReference type="Proteomes" id="UP000070224"/>
    </source>
</evidence>
<dbReference type="EMBL" id="LSDK01000020">
    <property type="protein sequence ID" value="KXB78174.1"/>
    <property type="molecule type" value="Genomic_DNA"/>
</dbReference>
<accession>A0A134BE02</accession>
<gene>
    <name evidence="1" type="ORF">HMPREF3185_00261</name>
</gene>
<comment type="caution">
    <text evidence="1">The sequence shown here is derived from an EMBL/GenBank/DDBJ whole genome shotgun (WGS) entry which is preliminary data.</text>
</comment>
<dbReference type="PATRIC" id="fig|322095.3.peg.259"/>
<keyword evidence="2" id="KW-1185">Reference proteome</keyword>
<name>A0A134BE02_9PORP</name>
<protein>
    <submittedName>
        <fullName evidence="1">Uncharacterized protein</fullName>
    </submittedName>
</protein>
<organism evidence="1 2">
    <name type="scientific">Porphyromonas somerae</name>
    <dbReference type="NCBI Taxonomy" id="322095"/>
    <lineage>
        <taxon>Bacteria</taxon>
        <taxon>Pseudomonadati</taxon>
        <taxon>Bacteroidota</taxon>
        <taxon>Bacteroidia</taxon>
        <taxon>Bacteroidales</taxon>
        <taxon>Porphyromonadaceae</taxon>
        <taxon>Porphyromonas</taxon>
    </lineage>
</organism>
<dbReference type="AlphaFoldDB" id="A0A134BE02"/>
<reference evidence="2" key="1">
    <citation type="submission" date="2016-01" db="EMBL/GenBank/DDBJ databases">
        <authorList>
            <person name="Mitreva M."/>
            <person name="Pepin K.H."/>
            <person name="Mihindukulasuriya K.A."/>
            <person name="Fulton R."/>
            <person name="Fronick C."/>
            <person name="O'Laughlin M."/>
            <person name="Miner T."/>
            <person name="Herter B."/>
            <person name="Rosa B.A."/>
            <person name="Cordes M."/>
            <person name="Tomlinson C."/>
            <person name="Wollam A."/>
            <person name="Palsikar V.B."/>
            <person name="Mardis E.R."/>
            <person name="Wilson R.K."/>
        </authorList>
    </citation>
    <scope>NUCLEOTIDE SEQUENCE [LARGE SCALE GENOMIC DNA]</scope>
    <source>
        <strain evidence="2">KA00683</strain>
    </source>
</reference>
<evidence type="ECO:0000313" key="1">
    <source>
        <dbReference type="EMBL" id="KXB78174.1"/>
    </source>
</evidence>